<sequence>MDFCVPYFDDVLVASESKIQHLEHLKQVFQRFEEYGVRSNASKCVLRKSSVKFLGHIVTPDGITPLPEKVSAITDFPEPRAKKNDKTPITWTNEAKNAFEKCKHDLAEATVLYHPSVNATLAIVVDASDNGVGAALQQQVTTGWQPLAFYSKSLSPAQRRYSAYDRELLAAYMAIKYFRHMVEGRSFILFTDHKPLTFAFRQKEDKCSPRQLRQLDLIGQFTTDIRHLKGTDNVVADALSRIHISTIGLPYAIDFQKIAEEQQTDPELQDILSSNTTSLVLQPLPVDEPPVTLHCDVSLGRIRPFVPENFRREVFTNLHSLSHPGIRASVRMI</sequence>
<reference evidence="7 8" key="1">
    <citation type="journal article" date="2019" name="Sci. Rep.">
        <title>Orb-weaving spider Araneus ventricosus genome elucidates the spidroin gene catalogue.</title>
        <authorList>
            <person name="Kono N."/>
            <person name="Nakamura H."/>
            <person name="Ohtoshi R."/>
            <person name="Moran D.A.P."/>
            <person name="Shinohara A."/>
            <person name="Yoshida Y."/>
            <person name="Fujiwara M."/>
            <person name="Mori M."/>
            <person name="Tomita M."/>
            <person name="Arakawa K."/>
        </authorList>
    </citation>
    <scope>NUCLEOTIDE SEQUENCE [LARGE SCALE GENOMIC DNA]</scope>
</reference>
<keyword evidence="2" id="KW-0540">Nuclease</keyword>
<dbReference type="EMBL" id="BGPR01276455">
    <property type="protein sequence ID" value="GBN12399.1"/>
    <property type="molecule type" value="Genomic_DNA"/>
</dbReference>
<keyword evidence="3" id="KW-0378">Hydrolase</keyword>
<keyword evidence="4" id="KW-0695">RNA-directed DNA polymerase</keyword>
<evidence type="ECO:0000256" key="5">
    <source>
        <dbReference type="ARBA" id="ARBA00023268"/>
    </source>
</evidence>
<comment type="caution">
    <text evidence="7">The sequence shown here is derived from an EMBL/GenBank/DDBJ whole genome shotgun (WGS) entry which is preliminary data.</text>
</comment>
<evidence type="ECO:0000313" key="8">
    <source>
        <dbReference type="Proteomes" id="UP000499080"/>
    </source>
</evidence>
<name>A0A4Y2LD37_ARAVE</name>
<evidence type="ECO:0000256" key="2">
    <source>
        <dbReference type="ARBA" id="ARBA00022722"/>
    </source>
</evidence>
<dbReference type="CDD" id="cd09274">
    <property type="entry name" value="RNase_HI_RT_Ty3"/>
    <property type="match status" value="1"/>
</dbReference>
<dbReference type="Proteomes" id="UP000499080">
    <property type="component" value="Unassembled WGS sequence"/>
</dbReference>
<organism evidence="7 8">
    <name type="scientific">Araneus ventricosus</name>
    <name type="common">Orbweaver spider</name>
    <name type="synonym">Epeira ventricosa</name>
    <dbReference type="NCBI Taxonomy" id="182803"/>
    <lineage>
        <taxon>Eukaryota</taxon>
        <taxon>Metazoa</taxon>
        <taxon>Ecdysozoa</taxon>
        <taxon>Arthropoda</taxon>
        <taxon>Chelicerata</taxon>
        <taxon>Arachnida</taxon>
        <taxon>Araneae</taxon>
        <taxon>Araneomorphae</taxon>
        <taxon>Entelegynae</taxon>
        <taxon>Araneoidea</taxon>
        <taxon>Araneidae</taxon>
        <taxon>Araneus</taxon>
    </lineage>
</organism>
<evidence type="ECO:0000256" key="1">
    <source>
        <dbReference type="ARBA" id="ARBA00022695"/>
    </source>
</evidence>
<dbReference type="InterPro" id="IPR041577">
    <property type="entry name" value="RT_RNaseH_2"/>
</dbReference>
<dbReference type="PANTHER" id="PTHR37984:SF5">
    <property type="entry name" value="PROTEIN NYNRIN-LIKE"/>
    <property type="match status" value="1"/>
</dbReference>
<dbReference type="InterPro" id="IPR043502">
    <property type="entry name" value="DNA/RNA_pol_sf"/>
</dbReference>
<dbReference type="Gene3D" id="3.10.20.370">
    <property type="match status" value="1"/>
</dbReference>
<keyword evidence="5" id="KW-0511">Multifunctional enzyme</keyword>
<keyword evidence="1" id="KW-0548">Nucleotidyltransferase</keyword>
<dbReference type="AlphaFoldDB" id="A0A4Y2LD37"/>
<evidence type="ECO:0000313" key="7">
    <source>
        <dbReference type="EMBL" id="GBN12399.1"/>
    </source>
</evidence>
<protein>
    <submittedName>
        <fullName evidence="7">Retrovirus-related Pol polyprotein from transposon 17.6</fullName>
    </submittedName>
</protein>
<dbReference type="GO" id="GO:0004519">
    <property type="term" value="F:endonuclease activity"/>
    <property type="evidence" value="ECO:0007669"/>
    <property type="project" value="UniProtKB-KW"/>
</dbReference>
<keyword evidence="8" id="KW-1185">Reference proteome</keyword>
<dbReference type="FunFam" id="3.10.20.370:FF:000001">
    <property type="entry name" value="Retrovirus-related Pol polyprotein from transposon 17.6-like protein"/>
    <property type="match status" value="1"/>
</dbReference>
<feature type="domain" description="Reverse transcriptase" evidence="6">
    <location>
        <begin position="1"/>
        <end position="58"/>
    </location>
</feature>
<keyword evidence="1" id="KW-0808">Transferase</keyword>
<keyword evidence="3" id="KW-0255">Endonuclease</keyword>
<evidence type="ECO:0000259" key="6">
    <source>
        <dbReference type="PROSITE" id="PS50878"/>
    </source>
</evidence>
<dbReference type="InterPro" id="IPR000477">
    <property type="entry name" value="RT_dom"/>
</dbReference>
<proteinExistence type="predicted"/>
<dbReference type="OrthoDB" id="6425673at2759"/>
<dbReference type="SUPFAM" id="SSF56672">
    <property type="entry name" value="DNA/RNA polymerases"/>
    <property type="match status" value="1"/>
</dbReference>
<accession>A0A4Y2LD37</accession>
<evidence type="ECO:0000256" key="4">
    <source>
        <dbReference type="ARBA" id="ARBA00022918"/>
    </source>
</evidence>
<dbReference type="Pfam" id="PF00078">
    <property type="entry name" value="RVT_1"/>
    <property type="match status" value="1"/>
</dbReference>
<dbReference type="InterPro" id="IPR050951">
    <property type="entry name" value="Retrovirus_Pol_polyprotein"/>
</dbReference>
<feature type="non-terminal residue" evidence="7">
    <location>
        <position position="333"/>
    </location>
</feature>
<dbReference type="PANTHER" id="PTHR37984">
    <property type="entry name" value="PROTEIN CBG26694"/>
    <property type="match status" value="1"/>
</dbReference>
<dbReference type="PROSITE" id="PS50878">
    <property type="entry name" value="RT_POL"/>
    <property type="match status" value="1"/>
</dbReference>
<gene>
    <name evidence="7" type="primary">pol_647</name>
    <name evidence="7" type="ORF">AVEN_211308_1</name>
</gene>
<dbReference type="InterPro" id="IPR043128">
    <property type="entry name" value="Rev_trsase/Diguanyl_cyclase"/>
</dbReference>
<dbReference type="GO" id="GO:0003964">
    <property type="term" value="F:RNA-directed DNA polymerase activity"/>
    <property type="evidence" value="ECO:0007669"/>
    <property type="project" value="UniProtKB-KW"/>
</dbReference>
<evidence type="ECO:0000256" key="3">
    <source>
        <dbReference type="ARBA" id="ARBA00022759"/>
    </source>
</evidence>
<dbReference type="Gene3D" id="3.30.70.270">
    <property type="match status" value="1"/>
</dbReference>
<dbReference type="Pfam" id="PF17919">
    <property type="entry name" value="RT_RNaseH_2"/>
    <property type="match status" value="1"/>
</dbReference>